<evidence type="ECO:0000256" key="6">
    <source>
        <dbReference type="ARBA" id="ARBA00023136"/>
    </source>
</evidence>
<dbReference type="AlphaFoldDB" id="A0AAF0CH88"/>
<keyword evidence="14" id="KW-0675">Receptor</keyword>
<evidence type="ECO:0000256" key="2">
    <source>
        <dbReference type="ARBA" id="ARBA00022448"/>
    </source>
</evidence>
<dbReference type="Gene3D" id="2.170.130.10">
    <property type="entry name" value="TonB-dependent receptor, plug domain"/>
    <property type="match status" value="1"/>
</dbReference>
<organism evidence="14 15">
    <name type="scientific">Synoicihabitans lomoniglobus</name>
    <dbReference type="NCBI Taxonomy" id="2909285"/>
    <lineage>
        <taxon>Bacteria</taxon>
        <taxon>Pseudomonadati</taxon>
        <taxon>Verrucomicrobiota</taxon>
        <taxon>Opitutia</taxon>
        <taxon>Opitutales</taxon>
        <taxon>Opitutaceae</taxon>
        <taxon>Synoicihabitans</taxon>
    </lineage>
</organism>
<dbReference type="KEGG" id="slom:PXH66_16840"/>
<dbReference type="GO" id="GO:0009279">
    <property type="term" value="C:cell outer membrane"/>
    <property type="evidence" value="ECO:0007669"/>
    <property type="project" value="UniProtKB-SubCell"/>
</dbReference>
<evidence type="ECO:0000256" key="7">
    <source>
        <dbReference type="ARBA" id="ARBA00023237"/>
    </source>
</evidence>
<evidence type="ECO:0000313" key="15">
    <source>
        <dbReference type="Proteomes" id="UP001218638"/>
    </source>
</evidence>
<evidence type="ECO:0000256" key="1">
    <source>
        <dbReference type="ARBA" id="ARBA00004571"/>
    </source>
</evidence>
<comment type="similarity">
    <text evidence="8 9">Belongs to the TonB-dependent receptor family.</text>
</comment>
<keyword evidence="5 9" id="KW-0798">TonB box</keyword>
<dbReference type="Pfam" id="PF00593">
    <property type="entry name" value="TonB_dep_Rec_b-barrel"/>
    <property type="match status" value="1"/>
</dbReference>
<evidence type="ECO:0000256" key="10">
    <source>
        <dbReference type="SAM" id="MobiDB-lite"/>
    </source>
</evidence>
<reference evidence="14" key="1">
    <citation type="submission" date="2023-03" db="EMBL/GenBank/DDBJ databases">
        <title>Lomoglobus Profundus gen. nov., sp. nov., a novel member of the phylum Verrucomicrobia, isolated from deep-marine sediment of South China Sea.</title>
        <authorList>
            <person name="Ahmad T."/>
            <person name="Ishaq S.E."/>
            <person name="Wang F."/>
        </authorList>
    </citation>
    <scope>NUCLEOTIDE SEQUENCE</scope>
    <source>
        <strain evidence="14">LMO-M01</strain>
    </source>
</reference>
<dbReference type="Proteomes" id="UP001218638">
    <property type="component" value="Chromosome"/>
</dbReference>
<evidence type="ECO:0000259" key="13">
    <source>
        <dbReference type="Pfam" id="PF07715"/>
    </source>
</evidence>
<dbReference type="PROSITE" id="PS52016">
    <property type="entry name" value="TONB_DEPENDENT_REC_3"/>
    <property type="match status" value="1"/>
</dbReference>
<evidence type="ECO:0000256" key="5">
    <source>
        <dbReference type="ARBA" id="ARBA00023077"/>
    </source>
</evidence>
<feature type="region of interest" description="Disordered" evidence="10">
    <location>
        <begin position="783"/>
        <end position="803"/>
    </location>
</feature>
<keyword evidence="6 8" id="KW-0472">Membrane</keyword>
<keyword evidence="4 8" id="KW-0812">Transmembrane</keyword>
<keyword evidence="7 8" id="KW-0998">Cell outer membrane</keyword>
<protein>
    <submittedName>
        <fullName evidence="14">TonB-dependent receptor</fullName>
    </submittedName>
</protein>
<proteinExistence type="inferred from homology"/>
<sequence>MTLSPIKLLFRVGVASFVTFAALAQNQPVATLSSGENMLDPFPVVGTRLAAPDDVAKPHVVVLDETFIERSGATDLAQLINLLPQTYGGSASEFGTVPNGAPSYGTATSLFNFTTGSAVPLRQTGVSSVGLSGLGAGGTLVLVDGRRLPLATQEDTASSTGAGFYDLSSIPLGMVERVEVLANGASAVHGSDAVGGVINVILRRHYTGSELTSGIRGTFDGGAFERHATLSTGMTRDRLSLFFSATARSQNALKAAQRTFSANQDLTARGGRDHRLVVGSPAVLSASVGGFDGITDSDGTPARYVLVPTNQNGDGLTPHDFTGAGGFTGAGLRYYDSAATKDLIGSSEQLGLRGSATFTVNPHLQAFAQLSWSDHSSETTNEPPAISGGGFGGAQSLIPATLSRNPFGQDVFFTGVVVEAPPRTQTVGVQLTTLTTGLRGIADDRWQWDVAATYSREHFDSRTLELDEDAFVTALADGSYNAFGDPLTHGPLNTHLNEVLMKTSRIVGVSQVAGLDASLRGPVFPLPAGDILFAAGAETARAQRERASTDPVIGQPAEIASTRTSSAAFAEIYLPWVSEDNALPFIRHLSARIAARHERTDAFSETSPSLGLHWQPGPDITVFAHYAEGFRAPALTELEDIVSSSTLTISDPQKGGTRYAVTRLRGGNTHVSAETSQTYQFGLTLNPRTVSGLQLHFHTDEVYYRNKLNVLPEQVLVNHESRFPDRIIRDASGRITTIDATTINFGEIYTRNLDLGLSYDFTSDRLGRITLQADAVRQLDYRIADRPDRPGDETPDGSDTVSPPSWRGLARLLWNRGSWDITVLASYLADYESNGSGPFLDQSTTTPSITTVDLRIGYTFRQGLWHGRARDARLQLGIGNVADRQPPFANTPYGYNQSLHSPLGRTYDVTLRLPF</sequence>
<keyword evidence="3 8" id="KW-1134">Transmembrane beta strand</keyword>
<dbReference type="InterPro" id="IPR012910">
    <property type="entry name" value="Plug_dom"/>
</dbReference>
<feature type="compositionally biased region" description="Basic and acidic residues" evidence="10">
    <location>
        <begin position="783"/>
        <end position="792"/>
    </location>
</feature>
<dbReference type="Pfam" id="PF07715">
    <property type="entry name" value="Plug"/>
    <property type="match status" value="1"/>
</dbReference>
<evidence type="ECO:0000256" key="4">
    <source>
        <dbReference type="ARBA" id="ARBA00022692"/>
    </source>
</evidence>
<evidence type="ECO:0000313" key="14">
    <source>
        <dbReference type="EMBL" id="WED64007.1"/>
    </source>
</evidence>
<dbReference type="InterPro" id="IPR000531">
    <property type="entry name" value="Beta-barrel_TonB"/>
</dbReference>
<dbReference type="EMBL" id="CP119075">
    <property type="protein sequence ID" value="WED64007.1"/>
    <property type="molecule type" value="Genomic_DNA"/>
</dbReference>
<keyword evidence="11" id="KW-0732">Signal</keyword>
<dbReference type="PANTHER" id="PTHR47234">
    <property type="match status" value="1"/>
</dbReference>
<name>A0AAF0CH88_9BACT</name>
<dbReference type="SUPFAM" id="SSF56935">
    <property type="entry name" value="Porins"/>
    <property type="match status" value="1"/>
</dbReference>
<dbReference type="PANTHER" id="PTHR47234:SF1">
    <property type="entry name" value="TONB-DEPENDENT RECEPTOR"/>
    <property type="match status" value="1"/>
</dbReference>
<accession>A0AAF0CH88</accession>
<feature type="signal peptide" evidence="11">
    <location>
        <begin position="1"/>
        <end position="24"/>
    </location>
</feature>
<evidence type="ECO:0000256" key="8">
    <source>
        <dbReference type="PROSITE-ProRule" id="PRU01360"/>
    </source>
</evidence>
<feature type="chain" id="PRO_5041958857" evidence="11">
    <location>
        <begin position="25"/>
        <end position="915"/>
    </location>
</feature>
<dbReference type="InterPro" id="IPR037066">
    <property type="entry name" value="Plug_dom_sf"/>
</dbReference>
<evidence type="ECO:0000259" key="12">
    <source>
        <dbReference type="Pfam" id="PF00593"/>
    </source>
</evidence>
<evidence type="ECO:0000256" key="9">
    <source>
        <dbReference type="RuleBase" id="RU003357"/>
    </source>
</evidence>
<evidence type="ECO:0000256" key="3">
    <source>
        <dbReference type="ARBA" id="ARBA00022452"/>
    </source>
</evidence>
<evidence type="ECO:0000256" key="11">
    <source>
        <dbReference type="SAM" id="SignalP"/>
    </source>
</evidence>
<keyword evidence="2 8" id="KW-0813">Transport</keyword>
<dbReference type="InterPro" id="IPR036942">
    <property type="entry name" value="Beta-barrel_TonB_sf"/>
</dbReference>
<feature type="domain" description="TonB-dependent receptor plug" evidence="13">
    <location>
        <begin position="122"/>
        <end position="197"/>
    </location>
</feature>
<gene>
    <name evidence="14" type="ORF">PXH66_16840</name>
</gene>
<feature type="domain" description="TonB-dependent receptor-like beta-barrel" evidence="12">
    <location>
        <begin position="432"/>
        <end position="881"/>
    </location>
</feature>
<comment type="subcellular location">
    <subcellularLocation>
        <location evidence="1 8">Cell outer membrane</location>
        <topology evidence="1 8">Multi-pass membrane protein</topology>
    </subcellularLocation>
</comment>
<dbReference type="RefSeq" id="WP_330930712.1">
    <property type="nucleotide sequence ID" value="NZ_CP119075.1"/>
</dbReference>
<dbReference type="InterPro" id="IPR039426">
    <property type="entry name" value="TonB-dep_rcpt-like"/>
</dbReference>
<dbReference type="Gene3D" id="2.40.170.20">
    <property type="entry name" value="TonB-dependent receptor, beta-barrel domain"/>
    <property type="match status" value="1"/>
</dbReference>
<keyword evidence="15" id="KW-1185">Reference proteome</keyword>